<proteinExistence type="predicted"/>
<feature type="compositionally biased region" description="Pro residues" evidence="1">
    <location>
        <begin position="839"/>
        <end position="849"/>
    </location>
</feature>
<dbReference type="InterPro" id="IPR018580">
    <property type="entry name" value="Uncharacterised_YfhO"/>
</dbReference>
<keyword evidence="2" id="KW-0472">Membrane</keyword>
<feature type="transmembrane region" description="Helical" evidence="2">
    <location>
        <begin position="12"/>
        <end position="32"/>
    </location>
</feature>
<dbReference type="OrthoDB" id="9772884at2"/>
<feature type="transmembrane region" description="Helical" evidence="2">
    <location>
        <begin position="94"/>
        <end position="118"/>
    </location>
</feature>
<protein>
    <recommendedName>
        <fullName evidence="5">YfhO family protein</fullName>
    </recommendedName>
</protein>
<reference evidence="3 4" key="1">
    <citation type="journal article" date="2012" name="J. Bacteriol.">
        <title>Genome Sequence of the Filamentous Bacterium Fibrisoma limi BUZ 3T.</title>
        <authorList>
            <person name="Filippini M."/>
            <person name="Qi W."/>
            <person name="Jaenicke S."/>
            <person name="Goesmann A."/>
            <person name="Smits T.H."/>
            <person name="Bagheri H.C."/>
        </authorList>
    </citation>
    <scope>NUCLEOTIDE SEQUENCE [LARGE SCALE GENOMIC DNA]</scope>
    <source>
        <strain evidence="4">BUZ 3T</strain>
    </source>
</reference>
<dbReference type="PANTHER" id="PTHR38454:SF1">
    <property type="entry name" value="INTEGRAL MEMBRANE PROTEIN"/>
    <property type="match status" value="1"/>
</dbReference>
<feature type="transmembrane region" description="Helical" evidence="2">
    <location>
        <begin position="452"/>
        <end position="475"/>
    </location>
</feature>
<dbReference type="RefSeq" id="WP_009280745.1">
    <property type="nucleotide sequence ID" value="NZ_CAIT01000005.1"/>
</dbReference>
<feature type="transmembrane region" description="Helical" evidence="2">
    <location>
        <begin position="153"/>
        <end position="174"/>
    </location>
</feature>
<name>I2GE36_9BACT</name>
<feature type="transmembrane region" description="Helical" evidence="2">
    <location>
        <begin position="515"/>
        <end position="533"/>
    </location>
</feature>
<evidence type="ECO:0000256" key="2">
    <source>
        <dbReference type="SAM" id="Phobius"/>
    </source>
</evidence>
<evidence type="ECO:0008006" key="5">
    <source>
        <dbReference type="Google" id="ProtNLM"/>
    </source>
</evidence>
<keyword evidence="2" id="KW-0812">Transmembrane</keyword>
<feature type="transmembrane region" description="Helical" evidence="2">
    <location>
        <begin position="124"/>
        <end position="141"/>
    </location>
</feature>
<dbReference type="EMBL" id="CAIT01000005">
    <property type="protein sequence ID" value="CCH52161.1"/>
    <property type="molecule type" value="Genomic_DNA"/>
</dbReference>
<accession>I2GE36</accession>
<feature type="transmembrane region" description="Helical" evidence="2">
    <location>
        <begin position="540"/>
        <end position="557"/>
    </location>
</feature>
<feature type="transmembrane region" description="Helical" evidence="2">
    <location>
        <begin position="416"/>
        <end position="440"/>
    </location>
</feature>
<feature type="transmembrane region" description="Helical" evidence="2">
    <location>
        <begin position="221"/>
        <end position="240"/>
    </location>
</feature>
<gene>
    <name evidence="3" type="ORF">BN8_01135</name>
</gene>
<keyword evidence="2" id="KW-1133">Transmembrane helix</keyword>
<comment type="caution">
    <text evidence="3">The sequence shown here is derived from an EMBL/GenBank/DDBJ whole genome shotgun (WGS) entry which is preliminary data.</text>
</comment>
<evidence type="ECO:0000313" key="3">
    <source>
        <dbReference type="EMBL" id="CCH52161.1"/>
    </source>
</evidence>
<dbReference type="AlphaFoldDB" id="I2GE36"/>
<dbReference type="PANTHER" id="PTHR38454">
    <property type="entry name" value="INTEGRAL MEMBRANE PROTEIN-RELATED"/>
    <property type="match status" value="1"/>
</dbReference>
<dbReference type="Pfam" id="PF09586">
    <property type="entry name" value="YfhO"/>
    <property type="match status" value="1"/>
</dbReference>
<sequence length="872" mass="95379">MNQPTLFQRLRPHLIALLGLLVLATIYFAPVLSGKTLAMPDVQESAAAAREIREIAKATGDKPIWTDAVFSGMPAYMIDFEYPYIFVYKVVSTVIWWLPANANIVFVLMLGAYILLVVLGCNPWLSALGAAAYGLGTFSIVSLEAGHVSKLFALGYGAGMLAGVVLCLRGRYWVGAAVTGLFTSMEFGANHIQITYYLFMTIGLYVLYEAIALFRAGKTRQLALGLATLAVVGVVAAGSFGKRLLVLNQYTKETIRGASELTAKTTNPDGQSTTSESKGGLDKDYAFTYSYGIAETLTLLIPNFSGGASVGGGLGADSEFYKAMVNKGVDPAAARQFVELGAPTYWGDQPAVGGPAYAGAALLFLFVLGMFIIRTPLRWWLLSATVLLVMLTWGKNFAAFNYFLFDTLPYLNKFRAMTMAFTLAQLFIAVGAALAVQTIVTQKLTFAQLKQPLLISLGLTAGVALILAVLGGSFFDFQSDFDVDRLTRIFGDPSVANDMVRALVSDRISLMRGDAFRSIILILLTAGAVWLFVTNKLKPSIFYPLVFAVVVFDLFAVDKRFLNNSDFVAKTELSIPYQPTAADQQILQDKSLGYRVFDQTGSFMESNRASYFHRSIGGYNVARLRRYNELITYAFPVNTLNILNMLNAKYVIAQGQPAANPQQQEAPAPVAQQNPEVLGAAWFVQTVQQVDNADAEMAAMKTLNPRDTAVVDKRFAEQLTGLPATMDPAGNSIRLTSYRGDKLTYEVNAAREGLAVFSEIYYRGHEDWQAYLDDKPVPHMRANYVLRAMRIPAGRHTVEFRFEPPLAKTGDTIDLICNVLLLALFGVVIFREGRRPTPEPEPAPTPSPAPAIAQEPVEQTPKKKTTKAKSSR</sequence>
<keyword evidence="4" id="KW-1185">Reference proteome</keyword>
<feature type="transmembrane region" description="Helical" evidence="2">
    <location>
        <begin position="194"/>
        <end position="214"/>
    </location>
</feature>
<feature type="transmembrane region" description="Helical" evidence="2">
    <location>
        <begin position="356"/>
        <end position="373"/>
    </location>
</feature>
<evidence type="ECO:0000256" key="1">
    <source>
        <dbReference type="SAM" id="MobiDB-lite"/>
    </source>
</evidence>
<evidence type="ECO:0000313" key="4">
    <source>
        <dbReference type="Proteomes" id="UP000009309"/>
    </source>
</evidence>
<dbReference type="eggNOG" id="COG4485">
    <property type="taxonomic scope" value="Bacteria"/>
</dbReference>
<feature type="region of interest" description="Disordered" evidence="1">
    <location>
        <begin position="834"/>
        <end position="872"/>
    </location>
</feature>
<organism evidence="3 4">
    <name type="scientific">Fibrisoma limi BUZ 3</name>
    <dbReference type="NCBI Taxonomy" id="1185876"/>
    <lineage>
        <taxon>Bacteria</taxon>
        <taxon>Pseudomonadati</taxon>
        <taxon>Bacteroidota</taxon>
        <taxon>Cytophagia</taxon>
        <taxon>Cytophagales</taxon>
        <taxon>Spirosomataceae</taxon>
        <taxon>Fibrisoma</taxon>
    </lineage>
</organism>
<dbReference type="STRING" id="1185876.BN8_01135"/>
<feature type="compositionally biased region" description="Basic residues" evidence="1">
    <location>
        <begin position="862"/>
        <end position="872"/>
    </location>
</feature>
<dbReference type="Proteomes" id="UP000009309">
    <property type="component" value="Unassembled WGS sequence"/>
</dbReference>
<feature type="transmembrane region" description="Helical" evidence="2">
    <location>
        <begin position="380"/>
        <end position="404"/>
    </location>
</feature>